<reference evidence="2 3" key="1">
    <citation type="submission" date="2024-09" db="EMBL/GenBank/DDBJ databases">
        <authorList>
            <person name="Sun Q."/>
            <person name="Mori K."/>
        </authorList>
    </citation>
    <scope>NUCLEOTIDE SEQUENCE [LARGE SCALE GENOMIC DNA]</scope>
    <source>
        <strain evidence="2 3">JCM 3307</strain>
    </source>
</reference>
<dbReference type="Proteomes" id="UP001589608">
    <property type="component" value="Unassembled WGS sequence"/>
</dbReference>
<dbReference type="RefSeq" id="WP_223099564.1">
    <property type="nucleotide sequence ID" value="NZ_CP061913.1"/>
</dbReference>
<evidence type="ECO:0008006" key="4">
    <source>
        <dbReference type="Google" id="ProtNLM"/>
    </source>
</evidence>
<evidence type="ECO:0000313" key="2">
    <source>
        <dbReference type="EMBL" id="MFB9443089.1"/>
    </source>
</evidence>
<organism evidence="2 3">
    <name type="scientific">Dactylosporangium vinaceum</name>
    <dbReference type="NCBI Taxonomy" id="53362"/>
    <lineage>
        <taxon>Bacteria</taxon>
        <taxon>Bacillati</taxon>
        <taxon>Actinomycetota</taxon>
        <taxon>Actinomycetes</taxon>
        <taxon>Micromonosporales</taxon>
        <taxon>Micromonosporaceae</taxon>
        <taxon>Dactylosporangium</taxon>
    </lineage>
</organism>
<keyword evidence="3" id="KW-1185">Reference proteome</keyword>
<accession>A0ABV5M2K5</accession>
<gene>
    <name evidence="2" type="ORF">ACFFTR_08335</name>
</gene>
<sequence length="271" mass="28160">MPTLPTPCARDGRGVGLPYGLPDLIEPGGTRHHLLPTPTAVPYGTNQSPSAGAAVRPSLDSLARGQLLPTPTVADSRSSANATAGRTVPLVGHAGRTLTDAARLLPTPRATDGSKGCPGQRGSHGDLTLPSTAVRFLPTPRASDGHGANHHGDGGEDLTTTIAGLATEPSAQLGMLDEGRWGEYATAVARWELLLGRPVPDPSQPGRHGKPVLAPPFVEWLMGLPELWVTDPQLGLPRTRALRVLGNGVVPQQAAAALCLLLDTQRWAVPA</sequence>
<protein>
    <recommendedName>
        <fullName evidence="4">DNA (cytosine-5-)-methyltransferase</fullName>
    </recommendedName>
</protein>
<evidence type="ECO:0000313" key="3">
    <source>
        <dbReference type="Proteomes" id="UP001589608"/>
    </source>
</evidence>
<proteinExistence type="predicted"/>
<dbReference type="EMBL" id="JBHMCA010000019">
    <property type="protein sequence ID" value="MFB9443089.1"/>
    <property type="molecule type" value="Genomic_DNA"/>
</dbReference>
<evidence type="ECO:0000256" key="1">
    <source>
        <dbReference type="SAM" id="MobiDB-lite"/>
    </source>
</evidence>
<name>A0ABV5M2K5_9ACTN</name>
<feature type="region of interest" description="Disordered" evidence="1">
    <location>
        <begin position="106"/>
        <end position="159"/>
    </location>
</feature>
<comment type="caution">
    <text evidence="2">The sequence shown here is derived from an EMBL/GenBank/DDBJ whole genome shotgun (WGS) entry which is preliminary data.</text>
</comment>